<protein>
    <recommendedName>
        <fullName evidence="2">Cupin type-2 domain-containing protein</fullName>
    </recommendedName>
</protein>
<evidence type="ECO:0000313" key="4">
    <source>
        <dbReference type="Proteomes" id="UP001274830"/>
    </source>
</evidence>
<comment type="caution">
    <text evidence="3">The sequence shown here is derived from an EMBL/GenBank/DDBJ whole genome shotgun (WGS) entry which is preliminary data.</text>
</comment>
<evidence type="ECO:0000256" key="1">
    <source>
        <dbReference type="ARBA" id="ARBA00022723"/>
    </source>
</evidence>
<dbReference type="EMBL" id="JAUTXT010000018">
    <property type="protein sequence ID" value="KAK3674641.1"/>
    <property type="molecule type" value="Genomic_DNA"/>
</dbReference>
<evidence type="ECO:0000259" key="2">
    <source>
        <dbReference type="Pfam" id="PF07883"/>
    </source>
</evidence>
<dbReference type="PANTHER" id="PTHR35848">
    <property type="entry name" value="OXALATE-BINDING PROTEIN"/>
    <property type="match status" value="1"/>
</dbReference>
<dbReference type="Proteomes" id="UP001274830">
    <property type="component" value="Unassembled WGS sequence"/>
</dbReference>
<reference evidence="3" key="1">
    <citation type="submission" date="2023-07" db="EMBL/GenBank/DDBJ databases">
        <title>Black Yeasts Isolated from many extreme environments.</title>
        <authorList>
            <person name="Coleine C."/>
            <person name="Stajich J.E."/>
            <person name="Selbmann L."/>
        </authorList>
    </citation>
    <scope>NUCLEOTIDE SEQUENCE</scope>
    <source>
        <strain evidence="3">CCFEE 5485</strain>
    </source>
</reference>
<dbReference type="GO" id="GO:0046872">
    <property type="term" value="F:metal ion binding"/>
    <property type="evidence" value="ECO:0007669"/>
    <property type="project" value="UniProtKB-KW"/>
</dbReference>
<dbReference type="InterPro" id="IPR011051">
    <property type="entry name" value="RmlC_Cupin_sf"/>
</dbReference>
<feature type="domain" description="Cupin type-2" evidence="2">
    <location>
        <begin position="211"/>
        <end position="278"/>
    </location>
</feature>
<accession>A0AAE0WMX2</accession>
<feature type="domain" description="Cupin type-2" evidence="2">
    <location>
        <begin position="74"/>
        <end position="139"/>
    </location>
</feature>
<dbReference type="AlphaFoldDB" id="A0AAE0WMX2"/>
<dbReference type="InterPro" id="IPR014710">
    <property type="entry name" value="RmlC-like_jellyroll"/>
</dbReference>
<keyword evidence="1" id="KW-0479">Metal-binding</keyword>
<keyword evidence="4" id="KW-1185">Reference proteome</keyword>
<name>A0AAE0WMX2_9PEZI</name>
<proteinExistence type="predicted"/>
<dbReference type="SUPFAM" id="SSF51182">
    <property type="entry name" value="RmlC-like cupins"/>
    <property type="match status" value="1"/>
</dbReference>
<sequence length="302" mass="33195">MGSTGPRREDKKTHAIMTSHALTLPLEQRIAHTDTIKFRTLTDAHSGPGSLQFGALLETEALSNNLIFFHCGIISPNSGIGQHFHNQCEEMFVILDGEAQFTIDGRTSLIKGPAGAPCRMGHSHAIYNPTDKPIKWLNINAGMSKCYDAFDMFDSRENVSLDPIPQFMTMSLDRALLKPSKQTKGSRSAVQYRRALYPTVFLTPWAYVDHFLLEPGASIGPQTLSDLTEVYYVMSGTGEVTIDDQTNQIKVGDAIPVDLSQTMSVRASEQEQLELLVVGVAKDMATKAAMMATPPQYAKDAK</sequence>
<dbReference type="InterPro" id="IPR051610">
    <property type="entry name" value="GPI/OXD"/>
</dbReference>
<organism evidence="3 4">
    <name type="scientific">Recurvomyces mirabilis</name>
    <dbReference type="NCBI Taxonomy" id="574656"/>
    <lineage>
        <taxon>Eukaryota</taxon>
        <taxon>Fungi</taxon>
        <taxon>Dikarya</taxon>
        <taxon>Ascomycota</taxon>
        <taxon>Pezizomycotina</taxon>
        <taxon>Dothideomycetes</taxon>
        <taxon>Dothideomycetidae</taxon>
        <taxon>Mycosphaerellales</taxon>
        <taxon>Teratosphaeriaceae</taxon>
        <taxon>Recurvomyces</taxon>
    </lineage>
</organism>
<dbReference type="Gene3D" id="2.60.120.10">
    <property type="entry name" value="Jelly Rolls"/>
    <property type="match status" value="2"/>
</dbReference>
<dbReference type="Pfam" id="PF07883">
    <property type="entry name" value="Cupin_2"/>
    <property type="match status" value="2"/>
</dbReference>
<gene>
    <name evidence="3" type="ORF">LTR78_005363</name>
</gene>
<dbReference type="InterPro" id="IPR013096">
    <property type="entry name" value="Cupin_2"/>
</dbReference>
<evidence type="ECO:0000313" key="3">
    <source>
        <dbReference type="EMBL" id="KAK3674641.1"/>
    </source>
</evidence>